<accession>A0ABQ6ILM1</accession>
<gene>
    <name evidence="4" type="ORF">GCM10025876_37820</name>
</gene>
<evidence type="ECO:0000313" key="5">
    <source>
        <dbReference type="Proteomes" id="UP001157125"/>
    </source>
</evidence>
<reference evidence="5" key="1">
    <citation type="journal article" date="2019" name="Int. J. Syst. Evol. Microbiol.">
        <title>The Global Catalogue of Microorganisms (GCM) 10K type strain sequencing project: providing services to taxonomists for standard genome sequencing and annotation.</title>
        <authorList>
            <consortium name="The Broad Institute Genomics Platform"/>
            <consortium name="The Broad Institute Genome Sequencing Center for Infectious Disease"/>
            <person name="Wu L."/>
            <person name="Ma J."/>
        </authorList>
    </citation>
    <scope>NUCLEOTIDE SEQUENCE [LARGE SCALE GENOMIC DNA]</scope>
    <source>
        <strain evidence="5">NBRC 112299</strain>
    </source>
</reference>
<evidence type="ECO:0000259" key="3">
    <source>
        <dbReference type="Pfam" id="PF03109"/>
    </source>
</evidence>
<comment type="caution">
    <text evidence="4">The sequence shown here is derived from an EMBL/GenBank/DDBJ whole genome shotgun (WGS) entry which is preliminary data.</text>
</comment>
<dbReference type="InterPro" id="IPR011009">
    <property type="entry name" value="Kinase-like_dom_sf"/>
</dbReference>
<dbReference type="InterPro" id="IPR004147">
    <property type="entry name" value="ABC1_dom"/>
</dbReference>
<name>A0ABQ6ILM1_9MICO</name>
<evidence type="ECO:0000256" key="2">
    <source>
        <dbReference type="SAM" id="MobiDB-lite"/>
    </source>
</evidence>
<dbReference type="PANTHER" id="PTHR10566:SF113">
    <property type="entry name" value="PROTEIN ACTIVITY OF BC1 COMPLEX KINASE 7, CHLOROPLASTIC"/>
    <property type="match status" value="1"/>
</dbReference>
<dbReference type="SUPFAM" id="SSF56112">
    <property type="entry name" value="Protein kinase-like (PK-like)"/>
    <property type="match status" value="1"/>
</dbReference>
<dbReference type="Proteomes" id="UP001157125">
    <property type="component" value="Unassembled WGS sequence"/>
</dbReference>
<keyword evidence="5" id="KW-1185">Reference proteome</keyword>
<comment type="similarity">
    <text evidence="1">Belongs to the protein kinase superfamily. ADCK protein kinase family.</text>
</comment>
<dbReference type="PANTHER" id="PTHR10566">
    <property type="entry name" value="CHAPERONE-ACTIVITY OF BC1 COMPLEX CABC1 -RELATED"/>
    <property type="match status" value="1"/>
</dbReference>
<sequence length="268" mass="29375">MSSRLDVLPPEITKELEGLQDEVPAVPFEALRAQAEAELGVPLAAAFATLDPVPIAAASLGQVHRARLREDDAAACGFADVVVKVQRPGIGAIVDVDLAALRRVARWLMKVRGVRARVDMPALIEEFAHVSREEVDYLHEASASERFADVFADDARVHVPRVVWERTSRRVLVLEDVSAIKITDHAALRDAEIAPAAVARVFAEVMLDQALCPRLLSRRPASRQPLRDARCLRGAGLASHHRRLRDDGRGPRKPPHRPACAGDRRGLP</sequence>
<feature type="region of interest" description="Disordered" evidence="2">
    <location>
        <begin position="238"/>
        <end position="268"/>
    </location>
</feature>
<dbReference type="InterPro" id="IPR050154">
    <property type="entry name" value="UbiB_kinase"/>
</dbReference>
<evidence type="ECO:0000256" key="1">
    <source>
        <dbReference type="ARBA" id="ARBA00009670"/>
    </source>
</evidence>
<evidence type="ECO:0000313" key="4">
    <source>
        <dbReference type="EMBL" id="GMA37578.1"/>
    </source>
</evidence>
<dbReference type="EMBL" id="BSUN01000001">
    <property type="protein sequence ID" value="GMA37578.1"/>
    <property type="molecule type" value="Genomic_DNA"/>
</dbReference>
<feature type="domain" description="ABC1 atypical kinase-like" evidence="3">
    <location>
        <begin position="19"/>
        <end position="212"/>
    </location>
</feature>
<protein>
    <recommendedName>
        <fullName evidence="3">ABC1 atypical kinase-like domain-containing protein</fullName>
    </recommendedName>
</protein>
<dbReference type="CDD" id="cd05121">
    <property type="entry name" value="ABC1_ADCK3-like"/>
    <property type="match status" value="1"/>
</dbReference>
<proteinExistence type="inferred from homology"/>
<dbReference type="Pfam" id="PF03109">
    <property type="entry name" value="ABC1"/>
    <property type="match status" value="1"/>
</dbReference>
<organism evidence="4 5">
    <name type="scientific">Demequina litorisediminis</name>
    <dbReference type="NCBI Taxonomy" id="1849022"/>
    <lineage>
        <taxon>Bacteria</taxon>
        <taxon>Bacillati</taxon>
        <taxon>Actinomycetota</taxon>
        <taxon>Actinomycetes</taxon>
        <taxon>Micrococcales</taxon>
        <taxon>Demequinaceae</taxon>
        <taxon>Demequina</taxon>
    </lineage>
</organism>